<name>A0A292Q9J3_9PEZI</name>
<reference evidence="1" key="1">
    <citation type="submission" date="2015-10" db="EMBL/GenBank/DDBJ databases">
        <authorList>
            <person name="Regsiter A."/>
            <person name="william w."/>
        </authorList>
    </citation>
    <scope>NUCLEOTIDE SEQUENCE</scope>
    <source>
        <strain evidence="1">Montdore</strain>
    </source>
</reference>
<protein>
    <recommendedName>
        <fullName evidence="3">Peptidase A1 domain-containing protein</fullName>
    </recommendedName>
</protein>
<dbReference type="EMBL" id="LN890947">
    <property type="protein sequence ID" value="CUS15400.1"/>
    <property type="molecule type" value="Genomic_DNA"/>
</dbReference>
<dbReference type="Proteomes" id="UP001412239">
    <property type="component" value="Unassembled WGS sequence"/>
</dbReference>
<organism evidence="1 2">
    <name type="scientific">Tuber aestivum</name>
    <name type="common">summer truffle</name>
    <dbReference type="NCBI Taxonomy" id="59557"/>
    <lineage>
        <taxon>Eukaryota</taxon>
        <taxon>Fungi</taxon>
        <taxon>Dikarya</taxon>
        <taxon>Ascomycota</taxon>
        <taxon>Pezizomycotina</taxon>
        <taxon>Pezizomycetes</taxon>
        <taxon>Pezizales</taxon>
        <taxon>Tuberaceae</taxon>
        <taxon>Tuber</taxon>
    </lineage>
</organism>
<dbReference type="CDD" id="cd00303">
    <property type="entry name" value="retropepsin_like"/>
    <property type="match status" value="1"/>
</dbReference>
<feature type="non-terminal residue" evidence="1">
    <location>
        <position position="115"/>
    </location>
</feature>
<evidence type="ECO:0008006" key="3">
    <source>
        <dbReference type="Google" id="ProtNLM"/>
    </source>
</evidence>
<gene>
    <name evidence="1" type="ORF">GSTUAT00000451001</name>
</gene>
<keyword evidence="2" id="KW-1185">Reference proteome</keyword>
<dbReference type="SUPFAM" id="SSF50630">
    <property type="entry name" value="Acid proteases"/>
    <property type="match status" value="1"/>
</dbReference>
<evidence type="ECO:0000313" key="1">
    <source>
        <dbReference type="EMBL" id="CUS15400.1"/>
    </source>
</evidence>
<accession>A0A292Q9J3</accession>
<feature type="non-terminal residue" evidence="1">
    <location>
        <position position="1"/>
    </location>
</feature>
<dbReference type="AlphaFoldDB" id="A0A292Q9J3"/>
<dbReference type="InterPro" id="IPR021109">
    <property type="entry name" value="Peptidase_aspartic_dom_sf"/>
</dbReference>
<proteinExistence type="predicted"/>
<sequence length="115" mass="12841">SNTISSTALIDTGTSGFAFIDSEFASRNNFPLIPPRIPRHLDVIDGCPIASGLVTHTTKLDLVIDGHHEKAFFFVTKLGQYPLVLGLPWMRRHDVVIHFGENKLEFKSPFCRAMC</sequence>
<evidence type="ECO:0000313" key="2">
    <source>
        <dbReference type="Proteomes" id="UP001412239"/>
    </source>
</evidence>
<dbReference type="Gene3D" id="2.40.70.10">
    <property type="entry name" value="Acid Proteases"/>
    <property type="match status" value="1"/>
</dbReference>